<evidence type="ECO:0000313" key="4">
    <source>
        <dbReference type="Proteomes" id="UP000426265"/>
    </source>
</evidence>
<evidence type="ECO:0000313" key="2">
    <source>
        <dbReference type="EMBL" id="CAA0335566.1"/>
    </source>
</evidence>
<dbReference type="Proteomes" id="UP000426265">
    <property type="component" value="Unassembled WGS sequence"/>
</dbReference>
<dbReference type="GeneID" id="6240887"/>
<dbReference type="OrthoDB" id="10268160at2759"/>
<organism evidence="3 4">
    <name type="scientific">Arabidopsis thaliana</name>
    <name type="common">Mouse-ear cress</name>
    <dbReference type="NCBI Taxonomy" id="3702"/>
    <lineage>
        <taxon>Eukaryota</taxon>
        <taxon>Viridiplantae</taxon>
        <taxon>Streptophyta</taxon>
        <taxon>Embryophyta</taxon>
        <taxon>Tracheophyta</taxon>
        <taxon>Spermatophyta</taxon>
        <taxon>Magnoliopsida</taxon>
        <taxon>eudicotyledons</taxon>
        <taxon>Gunneridae</taxon>
        <taxon>Pentapetalae</taxon>
        <taxon>rosids</taxon>
        <taxon>malvids</taxon>
        <taxon>Brassicales</taxon>
        <taxon>Brassicaceae</taxon>
        <taxon>Camelineae</taxon>
        <taxon>Arabidopsis</taxon>
    </lineage>
</organism>
<dbReference type="EMBL" id="CACSHJ010000087">
    <property type="protein sequence ID" value="CAA0335566.1"/>
    <property type="molecule type" value="Genomic_DNA"/>
</dbReference>
<evidence type="ECO:0000313" key="3">
    <source>
        <dbReference type="EMBL" id="VYS51064.1"/>
    </source>
</evidence>
<dbReference type="KEGG" id="ath:AT1G74929"/>
<evidence type="ECO:0000313" key="1">
    <source>
        <dbReference type="Araport" id="AT1G74929"/>
    </source>
</evidence>
<dbReference type="AlphaFoldDB" id="A0A654EPC5"/>
<dbReference type="Proteomes" id="UP000434276">
    <property type="component" value="Unassembled WGS sequence"/>
</dbReference>
<evidence type="ECO:0000313" key="5">
    <source>
        <dbReference type="Proteomes" id="UP000434276"/>
    </source>
</evidence>
<gene>
    <name evidence="1" type="ordered locus">At1g74929</name>
    <name evidence="3" type="ORF">AN1_LOCUS6534</name>
    <name evidence="2" type="ORF">C24_LOCUS6421</name>
</gene>
<protein>
    <submittedName>
        <fullName evidence="3">Uncharacterized protein</fullName>
    </submittedName>
</protein>
<dbReference type="RefSeq" id="NP_001117601.1">
    <property type="nucleotide sequence ID" value="NM_001124129.1"/>
</dbReference>
<name>A0A654EPC5_ARATH</name>
<reference evidence="3 4" key="1">
    <citation type="submission" date="2019-11" db="EMBL/GenBank/DDBJ databases">
        <authorList>
            <person name="Jiao W.-B."/>
            <person name="Schneeberger K."/>
        </authorList>
    </citation>
    <scope>NUCLEOTIDE SEQUENCE [LARGE SCALE GENOMIC DNA]</scope>
    <source>
        <strain evidence="4">cv. An-1</strain>
        <strain evidence="5">cv. C24</strain>
    </source>
</reference>
<sequence length="33" mass="4171">MKKWKWQVRKKINADWRVKMGHVADCIEWLTRE</sequence>
<proteinExistence type="predicted"/>
<dbReference type="EMBL" id="CACRSJ010000104">
    <property type="protein sequence ID" value="VYS51064.1"/>
    <property type="molecule type" value="Genomic_DNA"/>
</dbReference>
<dbReference type="Araport" id="AT1G74929"/>
<accession>A0A654EPC5</accession>